<dbReference type="Proteomes" id="UP000198716">
    <property type="component" value="Unassembled WGS sequence"/>
</dbReference>
<dbReference type="InterPro" id="IPR051781">
    <property type="entry name" value="Metallo-dep_Hydrolase"/>
</dbReference>
<dbReference type="InterPro" id="IPR032466">
    <property type="entry name" value="Metal_Hydrolase"/>
</dbReference>
<dbReference type="CDD" id="cd01299">
    <property type="entry name" value="Met_dep_hydrolase_A"/>
    <property type="match status" value="1"/>
</dbReference>
<gene>
    <name evidence="2" type="ORF">SAMN04487819_11198</name>
</gene>
<dbReference type="InterPro" id="IPR006680">
    <property type="entry name" value="Amidohydro-rel"/>
</dbReference>
<evidence type="ECO:0000259" key="1">
    <source>
        <dbReference type="Pfam" id="PF01979"/>
    </source>
</evidence>
<dbReference type="PANTHER" id="PTHR43135:SF3">
    <property type="entry name" value="ALPHA-D-RIBOSE 1-METHYLPHOSPHONATE 5-TRIPHOSPHATE DIPHOSPHATASE"/>
    <property type="match status" value="1"/>
</dbReference>
<dbReference type="SUPFAM" id="SSF51338">
    <property type="entry name" value="Composite domain of metallo-dependent hydrolases"/>
    <property type="match status" value="1"/>
</dbReference>
<dbReference type="InterPro" id="IPR057744">
    <property type="entry name" value="OTAase-like"/>
</dbReference>
<proteinExistence type="predicted"/>
<dbReference type="Gene3D" id="2.30.40.10">
    <property type="entry name" value="Urease, subunit C, domain 1"/>
    <property type="match status" value="1"/>
</dbReference>
<dbReference type="Pfam" id="PF01979">
    <property type="entry name" value="Amidohydro_1"/>
    <property type="match status" value="1"/>
</dbReference>
<dbReference type="PANTHER" id="PTHR43135">
    <property type="entry name" value="ALPHA-D-RIBOSE 1-METHYLPHOSPHONATE 5-TRIPHOSPHATE DIPHOSPHATASE"/>
    <property type="match status" value="1"/>
</dbReference>
<evidence type="ECO:0000313" key="3">
    <source>
        <dbReference type="Proteomes" id="UP000198716"/>
    </source>
</evidence>
<feature type="domain" description="Amidohydrolase-related" evidence="1">
    <location>
        <begin position="62"/>
        <end position="405"/>
    </location>
</feature>
<dbReference type="RefSeq" id="WP_092928354.1">
    <property type="nucleotide sequence ID" value="NZ_FOMZ01000011.1"/>
</dbReference>
<name>A0A1I1ZTQ7_9ACTN</name>
<dbReference type="InterPro" id="IPR011059">
    <property type="entry name" value="Metal-dep_hydrolase_composite"/>
</dbReference>
<dbReference type="Gene3D" id="3.20.20.140">
    <property type="entry name" value="Metal-dependent hydrolases"/>
    <property type="match status" value="1"/>
</dbReference>
<sequence length="419" mass="43919">MTTSNGVSARYEGAVLIDGTGDEPVTDAVLLVDDQGLIDYAGAADSAPPRDATPVVDLSGHTLLPGFFDCHVHFGLGGNMMSSLRDMAAPPSLRSFETAHRMRETLRAGITTARDLGGIDAGYRQAQRRGLLEGPRLRVAGRMLGPTGGHSDFTLPDGSCPDPGLGSVVDTPEQARRESRTLLRDGVDWLKVCATGGMTTPSDDPEDVGLDEETIRTVVGEAANRRRDGVAAHSQGIVGIHNALRAGVTSLEHGYGLDPQGNELMLRSGTVLVPTLSAALRMPERGTVPEYLWQKKHRWAEHSRSNIAGAVAAGVPVALGTDSGIGPHASNLDELRHLVEVGLSPLEALTAGTGGSARLLGLRDRVGTLRPGMLADFVVTDVDPLRNIAGLADPDAVVLVAQAGEIRKNTLSNKAASAS</sequence>
<dbReference type="GO" id="GO:0016810">
    <property type="term" value="F:hydrolase activity, acting on carbon-nitrogen (but not peptide) bonds"/>
    <property type="evidence" value="ECO:0007669"/>
    <property type="project" value="InterPro"/>
</dbReference>
<dbReference type="AlphaFoldDB" id="A0A1I1ZTQ7"/>
<accession>A0A1I1ZTQ7</accession>
<organism evidence="2 3">
    <name type="scientific">Actinopolyspora alba</name>
    <dbReference type="NCBI Taxonomy" id="673379"/>
    <lineage>
        <taxon>Bacteria</taxon>
        <taxon>Bacillati</taxon>
        <taxon>Actinomycetota</taxon>
        <taxon>Actinomycetes</taxon>
        <taxon>Actinopolysporales</taxon>
        <taxon>Actinopolysporaceae</taxon>
        <taxon>Actinopolyspora</taxon>
        <taxon>Actinopolyspora alba group</taxon>
    </lineage>
</organism>
<dbReference type="EMBL" id="FOMZ01000011">
    <property type="protein sequence ID" value="SFE33993.1"/>
    <property type="molecule type" value="Genomic_DNA"/>
</dbReference>
<dbReference type="SUPFAM" id="SSF51556">
    <property type="entry name" value="Metallo-dependent hydrolases"/>
    <property type="match status" value="1"/>
</dbReference>
<keyword evidence="3" id="KW-1185">Reference proteome</keyword>
<protein>
    <submittedName>
        <fullName evidence="2">Imidazolonepropionase</fullName>
    </submittedName>
</protein>
<reference evidence="3" key="1">
    <citation type="submission" date="2016-10" db="EMBL/GenBank/DDBJ databases">
        <authorList>
            <person name="Varghese N."/>
            <person name="Submissions S."/>
        </authorList>
    </citation>
    <scope>NUCLEOTIDE SEQUENCE [LARGE SCALE GENOMIC DNA]</scope>
    <source>
        <strain evidence="3">DSM 45004</strain>
    </source>
</reference>
<evidence type="ECO:0000313" key="2">
    <source>
        <dbReference type="EMBL" id="SFE33993.1"/>
    </source>
</evidence>